<accession>A0A846HDW6</accession>
<evidence type="ECO:0000313" key="1">
    <source>
        <dbReference type="EMBL" id="NEU75757.1"/>
    </source>
</evidence>
<organism evidence="1 2">
    <name type="scientific">Hassallia byssoidea VB512170</name>
    <dbReference type="NCBI Taxonomy" id="1304833"/>
    <lineage>
        <taxon>Bacteria</taxon>
        <taxon>Bacillati</taxon>
        <taxon>Cyanobacteriota</taxon>
        <taxon>Cyanophyceae</taxon>
        <taxon>Nostocales</taxon>
        <taxon>Tolypothrichaceae</taxon>
        <taxon>Hassallia</taxon>
    </lineage>
</organism>
<protein>
    <submittedName>
        <fullName evidence="1">Uncharacterized protein</fullName>
    </submittedName>
</protein>
<proteinExistence type="predicted"/>
<reference evidence="1 2" key="1">
    <citation type="journal article" date="2015" name="Genome Announc.">
        <title>Draft Genome Sequence of Cyanobacterium Hassallia byssoidea Strain VB512170, Isolated from Monuments in India.</title>
        <authorList>
            <person name="Singh D."/>
            <person name="Chandrababunaidu M.M."/>
            <person name="Panda A."/>
            <person name="Sen D."/>
            <person name="Bhattacharyya S."/>
            <person name="Adhikary S.P."/>
            <person name="Tripathy S."/>
        </authorList>
    </citation>
    <scope>NUCLEOTIDE SEQUENCE [LARGE SCALE GENOMIC DNA]</scope>
    <source>
        <strain evidence="1 2">VB512170</strain>
    </source>
</reference>
<sequence>MSRFQQGDRVVVNGFFFMSKEHGTVKDITEMQIRNVEVSLDDGETKWYAEDDLSPEELTQEEVRAEIKNVTNRVEKVSSQLPGEMRTELPNHLRFIEDAQVSNDKEKAGRECKYVADNLEDVSRDGFVTFLLVGKHKNKP</sequence>
<dbReference type="RefSeq" id="WP_039753812.1">
    <property type="nucleotide sequence ID" value="NZ_JTCM02000081.1"/>
</dbReference>
<evidence type="ECO:0000313" key="2">
    <source>
        <dbReference type="Proteomes" id="UP000031549"/>
    </source>
</evidence>
<name>A0A846HDW6_9CYAN</name>
<comment type="caution">
    <text evidence="1">The sequence shown here is derived from an EMBL/GenBank/DDBJ whole genome shotgun (WGS) entry which is preliminary data.</text>
</comment>
<dbReference type="AlphaFoldDB" id="A0A846HDW6"/>
<gene>
    <name evidence="1" type="ORF">PI95_025175</name>
</gene>
<dbReference type="Proteomes" id="UP000031549">
    <property type="component" value="Unassembled WGS sequence"/>
</dbReference>
<keyword evidence="2" id="KW-1185">Reference proteome</keyword>
<dbReference type="EMBL" id="JTCM02000081">
    <property type="protein sequence ID" value="NEU75757.1"/>
    <property type="molecule type" value="Genomic_DNA"/>
</dbReference>